<evidence type="ECO:0000256" key="2">
    <source>
        <dbReference type="ARBA" id="ARBA00022723"/>
    </source>
</evidence>
<evidence type="ECO:0000259" key="7">
    <source>
        <dbReference type="Pfam" id="PF05699"/>
    </source>
</evidence>
<protein>
    <recommendedName>
        <fullName evidence="7">HAT C-terminal dimerisation domain-containing protein</fullName>
    </recommendedName>
</protein>
<dbReference type="InterPro" id="IPR052035">
    <property type="entry name" value="ZnF_BED_domain_contain"/>
</dbReference>
<reference evidence="8 9" key="1">
    <citation type="submission" date="2016-06" db="EMBL/GenBank/DDBJ databases">
        <title>Living apart together: crosstalk between the core and supernumerary genomes in a fungal plant pathogen.</title>
        <authorList>
            <person name="Vanheule A."/>
            <person name="Audenaert K."/>
            <person name="Warris S."/>
            <person name="Van De Geest H."/>
            <person name="Schijlen E."/>
            <person name="Hofte M."/>
            <person name="De Saeger S."/>
            <person name="Haesaert G."/>
            <person name="Waalwijk C."/>
            <person name="Van Der Lee T."/>
        </authorList>
    </citation>
    <scope>NUCLEOTIDE SEQUENCE [LARGE SCALE GENOMIC DNA]</scope>
    <source>
        <strain evidence="8 9">2516</strain>
    </source>
</reference>
<dbReference type="GO" id="GO:0005634">
    <property type="term" value="C:nucleus"/>
    <property type="evidence" value="ECO:0007669"/>
    <property type="project" value="UniProtKB-SubCell"/>
</dbReference>
<dbReference type="GO" id="GO:0008270">
    <property type="term" value="F:zinc ion binding"/>
    <property type="evidence" value="ECO:0007669"/>
    <property type="project" value="UniProtKB-KW"/>
</dbReference>
<comment type="subcellular location">
    <subcellularLocation>
        <location evidence="1">Nucleus</location>
    </subcellularLocation>
</comment>
<keyword evidence="3" id="KW-0863">Zinc-finger</keyword>
<evidence type="ECO:0000256" key="1">
    <source>
        <dbReference type="ARBA" id="ARBA00004123"/>
    </source>
</evidence>
<evidence type="ECO:0000256" key="6">
    <source>
        <dbReference type="SAM" id="MobiDB-lite"/>
    </source>
</evidence>
<feature type="domain" description="HAT C-terminal dimerisation" evidence="7">
    <location>
        <begin position="637"/>
        <end position="707"/>
    </location>
</feature>
<feature type="compositionally biased region" description="Basic and acidic residues" evidence="6">
    <location>
        <begin position="338"/>
        <end position="353"/>
    </location>
</feature>
<feature type="region of interest" description="Disordered" evidence="6">
    <location>
        <begin position="337"/>
        <end position="366"/>
    </location>
</feature>
<keyword evidence="5" id="KW-0539">Nucleus</keyword>
<dbReference type="Proteomes" id="UP000091967">
    <property type="component" value="Unassembled WGS sequence"/>
</dbReference>
<evidence type="ECO:0000313" key="8">
    <source>
        <dbReference type="EMBL" id="OBS16252.1"/>
    </source>
</evidence>
<keyword evidence="4" id="KW-0862">Zinc</keyword>
<dbReference type="EMBL" id="LYXU01000108">
    <property type="protein sequence ID" value="OBS16252.1"/>
    <property type="molecule type" value="Genomic_DNA"/>
</dbReference>
<sequence length="746" mass="83998">MSSDTSSIIGATETPPDVNGLPSNFLSIMDITKDRSSTRGRKTGGKTIYTCTACGDKRYDHKANAANHVRNNHPVASRSTRSVSGSQRSISAHFRPVASEDALRNAFNPQAYQEALISILTRRRVPFSAIEWDEFKQLALACNPYIKDSLITSRRTMVRYIAANYDFYSSEIKDSLTTASSPIHISTDLWTSPHRHSLLAVCAQWVDKDYKLRKALLSLPECAESHSGEAQAQAVIGTLEKYGIQSKLGWHTGDNATSNDTCLESIQRKLMSSHKIKFNAKGRRIRCIAHIINLSLQAFLLASSKEALVAALESASGVTGEELLSQFSEVLASHRKKAAAERNTAKRKNGEPARKHKRKGSTASNTSVISADDFSGVENVPALRKLHGLAVWLSSSSLHQNAWDKAVGLRLGMDNRTRWSSWYQVIDRAIRKKDKIQSFMSDHEEAIGDNRLLVGDWELLGKVHTFLQPFASATLYAEGDDSSISQSLMLMDMLLLHYEEQQKIYQSDEHSDERMVRAIDMGWFILSKYYRLTDEVPVYAAALLLDPRKRIAYIKQNWPKEWHEDTIASATAFWQKEFNYEQPSDHPSTPTSMPPPLAKKPNQLAILSKKLEVRTINASVRDDFTSFINVDATDIPPDCTPLEWWCQPQQRKQYPKLSRMAICILSIPAESSEPERTFSGARRTCSWDRLRITCKTIEMIECTGNWLRQGLIQPLHENGMGLIGIPRPEGDSHDVDDDSGHYFDWY</sequence>
<comment type="caution">
    <text evidence="8">The sequence shown here is derived from an EMBL/GenBank/DDBJ whole genome shotgun (WGS) entry which is preliminary data.</text>
</comment>
<evidence type="ECO:0000256" key="3">
    <source>
        <dbReference type="ARBA" id="ARBA00022771"/>
    </source>
</evidence>
<dbReference type="GO" id="GO:0046983">
    <property type="term" value="F:protein dimerization activity"/>
    <property type="evidence" value="ECO:0007669"/>
    <property type="project" value="InterPro"/>
</dbReference>
<dbReference type="PANTHER" id="PTHR46481:SF10">
    <property type="entry name" value="ZINC FINGER BED DOMAIN-CONTAINING PROTEIN 39"/>
    <property type="match status" value="1"/>
</dbReference>
<dbReference type="SUPFAM" id="SSF53098">
    <property type="entry name" value="Ribonuclease H-like"/>
    <property type="match status" value="1"/>
</dbReference>
<gene>
    <name evidence="8" type="ORF">FPOA_13053</name>
</gene>
<organism evidence="8 9">
    <name type="scientific">Fusarium poae</name>
    <dbReference type="NCBI Taxonomy" id="36050"/>
    <lineage>
        <taxon>Eukaryota</taxon>
        <taxon>Fungi</taxon>
        <taxon>Dikarya</taxon>
        <taxon>Ascomycota</taxon>
        <taxon>Pezizomycotina</taxon>
        <taxon>Sordariomycetes</taxon>
        <taxon>Hypocreomycetidae</taxon>
        <taxon>Hypocreales</taxon>
        <taxon>Nectriaceae</taxon>
        <taxon>Fusarium</taxon>
    </lineage>
</organism>
<dbReference type="Pfam" id="PF05699">
    <property type="entry name" value="Dimer_Tnp_hAT"/>
    <property type="match status" value="1"/>
</dbReference>
<feature type="region of interest" description="Disordered" evidence="6">
    <location>
        <begin position="1"/>
        <end position="22"/>
    </location>
</feature>
<dbReference type="InterPro" id="IPR008906">
    <property type="entry name" value="HATC_C_dom"/>
</dbReference>
<dbReference type="AlphaFoldDB" id="A0A1B8A6Z3"/>
<proteinExistence type="predicted"/>
<keyword evidence="9" id="KW-1185">Reference proteome</keyword>
<dbReference type="PANTHER" id="PTHR46481">
    <property type="entry name" value="ZINC FINGER BED DOMAIN-CONTAINING PROTEIN 4"/>
    <property type="match status" value="1"/>
</dbReference>
<evidence type="ECO:0000256" key="4">
    <source>
        <dbReference type="ARBA" id="ARBA00022833"/>
    </source>
</evidence>
<keyword evidence="2" id="KW-0479">Metal-binding</keyword>
<evidence type="ECO:0000256" key="5">
    <source>
        <dbReference type="ARBA" id="ARBA00023242"/>
    </source>
</evidence>
<name>A0A1B8A6Z3_FUSPO</name>
<evidence type="ECO:0000313" key="9">
    <source>
        <dbReference type="Proteomes" id="UP000091967"/>
    </source>
</evidence>
<dbReference type="InterPro" id="IPR012337">
    <property type="entry name" value="RNaseH-like_sf"/>
</dbReference>
<accession>A0A1B8A6Z3</accession>